<protein>
    <submittedName>
        <fullName evidence="3">Universal stress protein family</fullName>
    </submittedName>
</protein>
<dbReference type="PANTHER" id="PTHR46268">
    <property type="entry name" value="STRESS RESPONSE PROTEIN NHAX"/>
    <property type="match status" value="1"/>
</dbReference>
<dbReference type="PANTHER" id="PTHR46268:SF6">
    <property type="entry name" value="UNIVERSAL STRESS PROTEIN UP12"/>
    <property type="match status" value="1"/>
</dbReference>
<dbReference type="PRINTS" id="PR01438">
    <property type="entry name" value="UNVRSLSTRESS"/>
</dbReference>
<organism evidence="3">
    <name type="scientific">uncultured Nocardioides sp</name>
    <dbReference type="NCBI Taxonomy" id="198441"/>
    <lineage>
        <taxon>Bacteria</taxon>
        <taxon>Bacillati</taxon>
        <taxon>Actinomycetota</taxon>
        <taxon>Actinomycetes</taxon>
        <taxon>Propionibacteriales</taxon>
        <taxon>Nocardioidaceae</taxon>
        <taxon>Nocardioides</taxon>
        <taxon>environmental samples</taxon>
    </lineage>
</organism>
<gene>
    <name evidence="3" type="ORF">AVDCRST_MAG60-135</name>
</gene>
<dbReference type="SUPFAM" id="SSF52402">
    <property type="entry name" value="Adenine nucleotide alpha hydrolases-like"/>
    <property type="match status" value="1"/>
</dbReference>
<proteinExistence type="inferred from homology"/>
<name>A0A6J4MXS4_9ACTN</name>
<evidence type="ECO:0000313" key="3">
    <source>
        <dbReference type="EMBL" id="CAA9371747.1"/>
    </source>
</evidence>
<evidence type="ECO:0000259" key="2">
    <source>
        <dbReference type="Pfam" id="PF00582"/>
    </source>
</evidence>
<dbReference type="InterPro" id="IPR006015">
    <property type="entry name" value="Universal_stress_UspA"/>
</dbReference>
<comment type="similarity">
    <text evidence="1">Belongs to the universal stress protein A family.</text>
</comment>
<sequence>MAEAQTELTIDGGILVGHDGSPASSQAVVWAARHAARLGDPLHVLRAWKMTNAPRPASLHPGYVPPLSEFEDAVLHQLSRQIEGLGLPTACDVRLHAVHGQSADKLIEAAARAELVVVGARGAGGFRGLLLGSTADQVMRHAPCPVVVVPGGRD</sequence>
<dbReference type="Gene3D" id="3.40.50.620">
    <property type="entry name" value="HUPs"/>
    <property type="match status" value="1"/>
</dbReference>
<accession>A0A6J4MXS4</accession>
<feature type="domain" description="UspA" evidence="2">
    <location>
        <begin position="14"/>
        <end position="150"/>
    </location>
</feature>
<dbReference type="CDD" id="cd00293">
    <property type="entry name" value="USP-like"/>
    <property type="match status" value="1"/>
</dbReference>
<dbReference type="Pfam" id="PF00582">
    <property type="entry name" value="Usp"/>
    <property type="match status" value="1"/>
</dbReference>
<reference evidence="3" key="1">
    <citation type="submission" date="2020-02" db="EMBL/GenBank/DDBJ databases">
        <authorList>
            <person name="Meier V. D."/>
        </authorList>
    </citation>
    <scope>NUCLEOTIDE SEQUENCE</scope>
    <source>
        <strain evidence="3">AVDCRST_MAG60</strain>
    </source>
</reference>
<evidence type="ECO:0000256" key="1">
    <source>
        <dbReference type="ARBA" id="ARBA00008791"/>
    </source>
</evidence>
<dbReference type="InterPro" id="IPR014729">
    <property type="entry name" value="Rossmann-like_a/b/a_fold"/>
</dbReference>
<dbReference type="InterPro" id="IPR006016">
    <property type="entry name" value="UspA"/>
</dbReference>
<dbReference type="AlphaFoldDB" id="A0A6J4MXS4"/>
<dbReference type="EMBL" id="CADCUN010000016">
    <property type="protein sequence ID" value="CAA9371747.1"/>
    <property type="molecule type" value="Genomic_DNA"/>
</dbReference>